<dbReference type="SUPFAM" id="SSF140459">
    <property type="entry name" value="PE/PPE dimer-like"/>
    <property type="match status" value="1"/>
</dbReference>
<dbReference type="Gene3D" id="1.20.1260.20">
    <property type="entry name" value="PPE superfamily"/>
    <property type="match status" value="1"/>
</dbReference>
<comment type="similarity">
    <text evidence="1">Belongs to the mycobacterial PPE family.</text>
</comment>
<name>A0ABY3VWG9_9MYCO</name>
<accession>A0ABY3VWG9</accession>
<reference evidence="3" key="1">
    <citation type="submission" date="2022-08" db="EMBL/GenBank/DDBJ databases">
        <title>Whole genome sequencing of non-tuberculosis mycobacteria type-strains.</title>
        <authorList>
            <person name="Igarashi Y."/>
            <person name="Osugi A."/>
            <person name="Mitarai S."/>
        </authorList>
    </citation>
    <scope>NUCLEOTIDE SEQUENCE</scope>
    <source>
        <strain evidence="3">DSM 45127</strain>
    </source>
</reference>
<organism evidence="3 4">
    <name type="scientific">Mycobacterium paraterrae</name>
    <dbReference type="NCBI Taxonomy" id="577492"/>
    <lineage>
        <taxon>Bacteria</taxon>
        <taxon>Bacillati</taxon>
        <taxon>Actinomycetota</taxon>
        <taxon>Actinomycetes</taxon>
        <taxon>Mycobacteriales</taxon>
        <taxon>Mycobacteriaceae</taxon>
        <taxon>Mycobacterium</taxon>
    </lineage>
</organism>
<dbReference type="EMBL" id="CP092488">
    <property type="protein sequence ID" value="UMB70940.1"/>
    <property type="molecule type" value="Genomic_DNA"/>
</dbReference>
<evidence type="ECO:0000259" key="2">
    <source>
        <dbReference type="Pfam" id="PF00823"/>
    </source>
</evidence>
<dbReference type="InterPro" id="IPR000030">
    <property type="entry name" value="PPE_dom"/>
</dbReference>
<proteinExistence type="inferred from homology"/>
<dbReference type="RefSeq" id="WP_240262694.1">
    <property type="nucleotide sequence ID" value="NZ_CP092488.2"/>
</dbReference>
<feature type="domain" description="PPE" evidence="2">
    <location>
        <begin position="3"/>
        <end position="164"/>
    </location>
</feature>
<dbReference type="Pfam" id="PF00823">
    <property type="entry name" value="PPE"/>
    <property type="match status" value="1"/>
</dbReference>
<gene>
    <name evidence="3" type="ORF">MKK62_06555</name>
</gene>
<protein>
    <submittedName>
        <fullName evidence="3">PPE family protein</fullName>
    </submittedName>
</protein>
<sequence>MSFSLIPPEINSALMYQGAGSGPLLEAATAWDELAADLEATATQYQTAVTNLTTGAWLGPSSAHMASAAEPYIAWLQSTATEAAQTGAQAKAAAAAYQSAYAAMVPPPVIAANRAELATLVSNNFLGQNTGAIAQNEAEYLDMWIQDALGMDTYQVNSTGAASGLPAQTPAPMVTSGAEPAAAAAAAAPAASNGLEAVLVGGIEGFFNLFSGGASGFPTLTSLADLGTYLPAVGTAISVNPSAALLPVQAAYYMGMLGSTPARMFMSSGSGGGATGTLDTLVSMKDSLLDNVGKMIDGKASTVMSGVSGQLSKWGAGIQAGIQAQMANAMHAGGLSVPGAWHTGAPGADMTRAAPLLPSTSVAPPSMMHGLPSSPFSQGLMGALAGRGMSSMGSRVAAKVMPRSPAGG</sequence>
<dbReference type="PANTHER" id="PTHR46766">
    <property type="entry name" value="GLUTAMINE-RICH PROTEIN 2"/>
    <property type="match status" value="1"/>
</dbReference>
<dbReference type="Proteomes" id="UP001055336">
    <property type="component" value="Chromosome"/>
</dbReference>
<evidence type="ECO:0000313" key="4">
    <source>
        <dbReference type="Proteomes" id="UP001055336"/>
    </source>
</evidence>
<evidence type="ECO:0000313" key="3">
    <source>
        <dbReference type="EMBL" id="UMB70940.1"/>
    </source>
</evidence>
<dbReference type="InterPro" id="IPR038332">
    <property type="entry name" value="PPE_sf"/>
</dbReference>
<keyword evidence="4" id="KW-1185">Reference proteome</keyword>
<dbReference type="PANTHER" id="PTHR46766:SF1">
    <property type="entry name" value="GLUTAMINE-RICH PROTEIN 2"/>
    <property type="match status" value="1"/>
</dbReference>
<evidence type="ECO:0000256" key="1">
    <source>
        <dbReference type="ARBA" id="ARBA00010652"/>
    </source>
</evidence>